<gene>
    <name evidence="6" type="primary">LOC109462041</name>
</gene>
<dbReference type="Proteomes" id="UP000515135">
    <property type="component" value="Unplaced"/>
</dbReference>
<dbReference type="InterPro" id="IPR051164">
    <property type="entry name" value="NmrA-like_oxidored"/>
</dbReference>
<dbReference type="SUPFAM" id="SSF51735">
    <property type="entry name" value="NAD(P)-binding Rossmann-fold domains"/>
    <property type="match status" value="1"/>
</dbReference>
<dbReference type="Gene3D" id="3.90.25.10">
    <property type="entry name" value="UDP-galactose 4-epimerase, domain 1"/>
    <property type="match status" value="1"/>
</dbReference>
<proteinExistence type="inferred from homology"/>
<keyword evidence="5" id="KW-1185">Reference proteome</keyword>
<evidence type="ECO:0000313" key="6">
    <source>
        <dbReference type="RefSeq" id="XP_019614099.1"/>
    </source>
</evidence>
<comment type="similarity">
    <text evidence="1">Belongs to the NmrA-type oxidoreductase family.</text>
</comment>
<evidence type="ECO:0000256" key="2">
    <source>
        <dbReference type="ARBA" id="ARBA00022857"/>
    </source>
</evidence>
<sequence>MPKLITVFGASGNQGGGVVRALVDDPGFELRAASRDPNSDKVAWLRKLGVEVVQADYDDPESLERALNGAYGCFVVTDTDWGSDDPVQLELLHGQNVADACKKQGVQHVVFSEMLHVKKAIGISARHCDAKGHISDYMKQIGLNKTGIIIPFYFENLLTTMIPRKTGDNTFALGIPFGDKPMPGISAEDIGLVVGALFRDSAAWGGKSLGVAGDIMLVKDYAKVLSNNLGPKKFVDGQMTVQQIRDLQPYWPAAVDLANMYEFMMRATLPYSKDRTQELCPAVRSFDQWVADNRDKLDGACN</sequence>
<dbReference type="PANTHER" id="PTHR42748:SF7">
    <property type="entry name" value="NMRA LIKE REDOX SENSOR 1-RELATED"/>
    <property type="match status" value="1"/>
</dbReference>
<dbReference type="OrthoDB" id="300709at2759"/>
<dbReference type="PANTHER" id="PTHR42748">
    <property type="entry name" value="NITROGEN METABOLITE REPRESSION PROTEIN NMRA FAMILY MEMBER"/>
    <property type="match status" value="1"/>
</dbReference>
<dbReference type="GeneID" id="109462041"/>
<dbReference type="Gene3D" id="3.40.50.720">
    <property type="entry name" value="NAD(P)-binding Rossmann-like Domain"/>
    <property type="match status" value="1"/>
</dbReference>
<protein>
    <recommendedName>
        <fullName evidence="3">NmrA-like family domain-containing protein 1</fullName>
    </recommendedName>
</protein>
<accession>A0A6P4XTY5</accession>
<dbReference type="GO" id="GO:0005634">
    <property type="term" value="C:nucleus"/>
    <property type="evidence" value="ECO:0007669"/>
    <property type="project" value="TreeGrafter"/>
</dbReference>
<dbReference type="KEGG" id="bbel:109462041"/>
<reference evidence="6" key="1">
    <citation type="submission" date="2025-08" db="UniProtKB">
        <authorList>
            <consortium name="RefSeq"/>
        </authorList>
    </citation>
    <scope>IDENTIFICATION</scope>
    <source>
        <tissue evidence="6">Gonad</tissue>
    </source>
</reference>
<evidence type="ECO:0000256" key="3">
    <source>
        <dbReference type="ARBA" id="ARBA00040296"/>
    </source>
</evidence>
<dbReference type="InterPro" id="IPR036291">
    <property type="entry name" value="NAD(P)-bd_dom_sf"/>
</dbReference>
<dbReference type="AlphaFoldDB" id="A0A6P4XTY5"/>
<evidence type="ECO:0000313" key="5">
    <source>
        <dbReference type="Proteomes" id="UP000515135"/>
    </source>
</evidence>
<feature type="domain" description="NmrA-like" evidence="4">
    <location>
        <begin position="3"/>
        <end position="271"/>
    </location>
</feature>
<organism evidence="5 6">
    <name type="scientific">Branchiostoma belcheri</name>
    <name type="common">Amphioxus</name>
    <dbReference type="NCBI Taxonomy" id="7741"/>
    <lineage>
        <taxon>Eukaryota</taxon>
        <taxon>Metazoa</taxon>
        <taxon>Chordata</taxon>
        <taxon>Cephalochordata</taxon>
        <taxon>Leptocardii</taxon>
        <taxon>Amphioxiformes</taxon>
        <taxon>Branchiostomatidae</taxon>
        <taxon>Branchiostoma</taxon>
    </lineage>
</organism>
<dbReference type="RefSeq" id="XP_019614099.1">
    <property type="nucleotide sequence ID" value="XM_019758540.1"/>
</dbReference>
<name>A0A6P4XTY5_BRABE</name>
<evidence type="ECO:0000259" key="4">
    <source>
        <dbReference type="Pfam" id="PF05368"/>
    </source>
</evidence>
<dbReference type="CDD" id="cd05251">
    <property type="entry name" value="NmrA_like_SDR_a"/>
    <property type="match status" value="1"/>
</dbReference>
<evidence type="ECO:0000256" key="1">
    <source>
        <dbReference type="ARBA" id="ARBA00006328"/>
    </source>
</evidence>
<dbReference type="Pfam" id="PF05368">
    <property type="entry name" value="NmrA"/>
    <property type="match status" value="1"/>
</dbReference>
<keyword evidence="2" id="KW-0521">NADP</keyword>
<dbReference type="InterPro" id="IPR008030">
    <property type="entry name" value="NmrA-like"/>
</dbReference>